<proteinExistence type="predicted"/>
<accession>A0A450UA25</accession>
<protein>
    <submittedName>
        <fullName evidence="2">Uncharacterized protein</fullName>
    </submittedName>
</protein>
<gene>
    <name evidence="1" type="ORF">BECKH772A_GA0070896_1000253</name>
    <name evidence="2" type="ORF">BECKH772B_GA0070898_1000249</name>
    <name evidence="3" type="ORF">BECKH772C_GA0070978_10001100</name>
</gene>
<evidence type="ECO:0000313" key="1">
    <source>
        <dbReference type="EMBL" id="VFJ87208.1"/>
    </source>
</evidence>
<sequence>MKMKFSDIPYAFRIEFKEKDAGWALCVIDDKSGFVKDMVMGCPTEEDIEGNPVKINDGLGQNCVDPDAVYEYWNQTFISIQEAYKRSLLLIPSIARDIPGIGAVTFCEFPDTLGDMKQFIEFAATGSAYRKQVACLIDVGDANQTNPENQMRLPEMWKMLDELNHLSHARAIFTRGGWDLPAYYFRFTKVLKDTYKGDHEGLTRRMKEWHSSVMGKPSNDAYQQATKGDAPDCCHNPSNLPKAKPEACDKVLADLVRYDSFGAWRWVREAFQADQRSLDAQRHWLCAKALQTTPLSSNTAPLTAIIGICEGARYLESEKVVFTVESPLAGIPEGKQKGLKKPIDNLDDLGRIQLSDDCSYESFIAALRDWLLQPEQFKTEANNPICRIRIGKTDREAVIEMKYKEPLPEVIFDASPSEREGRVRRAWKELAACAASVERADTGVSLKFDRKI</sequence>
<dbReference type="EMBL" id="CAADFI010000002">
    <property type="protein sequence ID" value="VFJ88866.1"/>
    <property type="molecule type" value="Genomic_DNA"/>
</dbReference>
<reference evidence="2" key="1">
    <citation type="submission" date="2019-02" db="EMBL/GenBank/DDBJ databases">
        <authorList>
            <person name="Gruber-Vodicka R. H."/>
            <person name="Seah K. B. B."/>
        </authorList>
    </citation>
    <scope>NUCLEOTIDE SEQUENCE</scope>
    <source>
        <strain evidence="3">BECK_SA2B12</strain>
        <strain evidence="1">BECK_SA2B15</strain>
        <strain evidence="2">BECK_SA2B20</strain>
    </source>
</reference>
<name>A0A450UA25_9GAMM</name>
<dbReference type="EMBL" id="CAADFJ010000001">
    <property type="protein sequence ID" value="VFJ95113.1"/>
    <property type="molecule type" value="Genomic_DNA"/>
</dbReference>
<dbReference type="AlphaFoldDB" id="A0A450UA25"/>
<organism evidence="2">
    <name type="scientific">Candidatus Kentrum eta</name>
    <dbReference type="NCBI Taxonomy" id="2126337"/>
    <lineage>
        <taxon>Bacteria</taxon>
        <taxon>Pseudomonadati</taxon>
        <taxon>Pseudomonadota</taxon>
        <taxon>Gammaproteobacteria</taxon>
        <taxon>Candidatus Kentrum</taxon>
    </lineage>
</organism>
<dbReference type="EMBL" id="CAADFG010000002">
    <property type="protein sequence ID" value="VFJ87208.1"/>
    <property type="molecule type" value="Genomic_DNA"/>
</dbReference>
<evidence type="ECO:0000313" key="2">
    <source>
        <dbReference type="EMBL" id="VFJ88866.1"/>
    </source>
</evidence>
<evidence type="ECO:0000313" key="3">
    <source>
        <dbReference type="EMBL" id="VFJ95113.1"/>
    </source>
</evidence>